<evidence type="ECO:0000259" key="2">
    <source>
        <dbReference type="Pfam" id="PF00857"/>
    </source>
</evidence>
<name>X1KJE5_9ZZZZ</name>
<feature type="domain" description="Isochorismatase-like" evidence="2">
    <location>
        <begin position="15"/>
        <end position="148"/>
    </location>
</feature>
<dbReference type="EMBL" id="BARU01036897">
    <property type="protein sequence ID" value="GAH82178.1"/>
    <property type="molecule type" value="Genomic_DNA"/>
</dbReference>
<reference evidence="3" key="1">
    <citation type="journal article" date="2014" name="Front. Microbiol.">
        <title>High frequency of phylogenetically diverse reductive dehalogenase-homologous genes in deep subseafloor sedimentary metagenomes.</title>
        <authorList>
            <person name="Kawai M."/>
            <person name="Futagami T."/>
            <person name="Toyoda A."/>
            <person name="Takaki Y."/>
            <person name="Nishi S."/>
            <person name="Hori S."/>
            <person name="Arai W."/>
            <person name="Tsubouchi T."/>
            <person name="Morono Y."/>
            <person name="Uchiyama I."/>
            <person name="Ito T."/>
            <person name="Fujiyama A."/>
            <person name="Inagaki F."/>
            <person name="Takami H."/>
        </authorList>
    </citation>
    <scope>NUCLEOTIDE SEQUENCE</scope>
    <source>
        <strain evidence="3">Expedition CK06-06</strain>
    </source>
</reference>
<feature type="non-terminal residue" evidence="3">
    <location>
        <position position="148"/>
    </location>
</feature>
<dbReference type="AlphaFoldDB" id="X1KJE5"/>
<dbReference type="InterPro" id="IPR000868">
    <property type="entry name" value="Isochorismatase-like_dom"/>
</dbReference>
<gene>
    <name evidence="3" type="ORF">S03H2_57553</name>
</gene>
<comment type="caution">
    <text evidence="3">The sequence shown here is derived from an EMBL/GenBank/DDBJ whole genome shotgun (WGS) entry which is preliminary data.</text>
</comment>
<evidence type="ECO:0000256" key="1">
    <source>
        <dbReference type="ARBA" id="ARBA00022801"/>
    </source>
</evidence>
<dbReference type="InterPro" id="IPR050272">
    <property type="entry name" value="Isochorismatase-like_hydrls"/>
</dbReference>
<accession>X1KJE5</accession>
<keyword evidence="1" id="KW-0378">Hydrolase</keyword>
<dbReference type="GO" id="GO:0016787">
    <property type="term" value="F:hydrolase activity"/>
    <property type="evidence" value="ECO:0007669"/>
    <property type="project" value="UniProtKB-KW"/>
</dbReference>
<organism evidence="3">
    <name type="scientific">marine sediment metagenome</name>
    <dbReference type="NCBI Taxonomy" id="412755"/>
    <lineage>
        <taxon>unclassified sequences</taxon>
        <taxon>metagenomes</taxon>
        <taxon>ecological metagenomes</taxon>
    </lineage>
</organism>
<dbReference type="SUPFAM" id="SSF52499">
    <property type="entry name" value="Isochorismatase-like hydrolases"/>
    <property type="match status" value="1"/>
</dbReference>
<evidence type="ECO:0000313" key="3">
    <source>
        <dbReference type="EMBL" id="GAH82178.1"/>
    </source>
</evidence>
<dbReference type="PANTHER" id="PTHR43540:SF6">
    <property type="entry name" value="ISOCHORISMATASE-LIKE DOMAIN-CONTAINING PROTEIN"/>
    <property type="match status" value="1"/>
</dbReference>
<dbReference type="PANTHER" id="PTHR43540">
    <property type="entry name" value="PEROXYUREIDOACRYLATE/UREIDOACRYLATE AMIDOHYDROLASE-RELATED"/>
    <property type="match status" value="1"/>
</dbReference>
<dbReference type="Gene3D" id="3.40.50.850">
    <property type="entry name" value="Isochorismatase-like"/>
    <property type="match status" value="1"/>
</dbReference>
<sequence length="148" mass="17144">MEKESVPFRLDVSKTALVIVDMQNDFVRVGAPLELQLCRTAIPNVKRVLDGCRKCNMPIIYLKFIGGPKETLIWTWSPQLLPDQKCCWKNHCRYYKDIKKEAGASDIIEELYPEESDLIVEKYSYGGFYDTNLHTILQAHQIEHLILV</sequence>
<dbReference type="CDD" id="cd00431">
    <property type="entry name" value="cysteine_hydrolases"/>
    <property type="match status" value="1"/>
</dbReference>
<dbReference type="InterPro" id="IPR036380">
    <property type="entry name" value="Isochorismatase-like_sf"/>
</dbReference>
<proteinExistence type="predicted"/>
<protein>
    <recommendedName>
        <fullName evidence="2">Isochorismatase-like domain-containing protein</fullName>
    </recommendedName>
</protein>
<dbReference type="Pfam" id="PF00857">
    <property type="entry name" value="Isochorismatase"/>
    <property type="match status" value="1"/>
</dbReference>